<sequence>MVEKLLVTADGSQIHYDLYPKAAPTVVLLHGNGGNRHYFDRQLPIYQQMFQVIVVDSRGQGLSTNHAATLSFDLMAHDLYELLQQEQLKTVSIVGFSDGANYAMVFAVRFAKLVDKLVLNAGNVSLSGIGALTHAFDVTRWYGNQLVGKVVPVFKQRAAVQSLLVKPVPLAWDELQKIQAKTLVIAGERDAIKVTETAQIAEAIPDSEFMLIPTARHSFGRQHPQLFAQMATNFIEMQDTK</sequence>
<dbReference type="AlphaFoldDB" id="A0A4P6YRR7"/>
<protein>
    <submittedName>
        <fullName evidence="2">Alpha/beta hydrolase</fullName>
    </submittedName>
</protein>
<dbReference type="RefSeq" id="WP_133362406.1">
    <property type="nucleotide sequence ID" value="NZ_CP037940.1"/>
</dbReference>
<reference evidence="3" key="1">
    <citation type="submission" date="2019-03" db="EMBL/GenBank/DDBJ databases">
        <title>Weissella sp. 26KH-42 Genome sequencing.</title>
        <authorList>
            <person name="Heo J."/>
            <person name="Kim S.-J."/>
            <person name="Kim J.-S."/>
            <person name="Hong S.-B."/>
            <person name="Kwon S.-W."/>
        </authorList>
    </citation>
    <scope>NUCLEOTIDE SEQUENCE [LARGE SCALE GENOMIC DNA]</scope>
    <source>
        <strain evidence="3">26KH-42</strain>
    </source>
</reference>
<dbReference type="SUPFAM" id="SSF53474">
    <property type="entry name" value="alpha/beta-Hydrolases"/>
    <property type="match status" value="1"/>
</dbReference>
<feature type="domain" description="AB hydrolase-1" evidence="1">
    <location>
        <begin position="24"/>
        <end position="122"/>
    </location>
</feature>
<gene>
    <name evidence="2" type="ORF">EQG49_02025</name>
</gene>
<keyword evidence="2" id="KW-0378">Hydrolase</keyword>
<proteinExistence type="predicted"/>
<dbReference type="PANTHER" id="PTHR43433:SF5">
    <property type="entry name" value="AB HYDROLASE-1 DOMAIN-CONTAINING PROTEIN"/>
    <property type="match status" value="1"/>
</dbReference>
<accession>A0A4P6YRR7</accession>
<dbReference type="KEGG" id="wei:EQG49_02025"/>
<name>A0A4P6YRR7_9LACO</name>
<dbReference type="PANTHER" id="PTHR43433">
    <property type="entry name" value="HYDROLASE, ALPHA/BETA FOLD FAMILY PROTEIN"/>
    <property type="match status" value="1"/>
</dbReference>
<evidence type="ECO:0000259" key="1">
    <source>
        <dbReference type="Pfam" id="PF00561"/>
    </source>
</evidence>
<organism evidence="2 3">
    <name type="scientific">Periweissella cryptocerci</name>
    <dbReference type="NCBI Taxonomy" id="2506420"/>
    <lineage>
        <taxon>Bacteria</taxon>
        <taxon>Bacillati</taxon>
        <taxon>Bacillota</taxon>
        <taxon>Bacilli</taxon>
        <taxon>Lactobacillales</taxon>
        <taxon>Lactobacillaceae</taxon>
        <taxon>Periweissella</taxon>
    </lineage>
</organism>
<dbReference type="Pfam" id="PF00561">
    <property type="entry name" value="Abhydrolase_1"/>
    <property type="match status" value="1"/>
</dbReference>
<dbReference type="EMBL" id="CP037940">
    <property type="protein sequence ID" value="QBO35326.1"/>
    <property type="molecule type" value="Genomic_DNA"/>
</dbReference>
<dbReference type="InterPro" id="IPR050471">
    <property type="entry name" value="AB_hydrolase"/>
</dbReference>
<dbReference type="InterPro" id="IPR029058">
    <property type="entry name" value="AB_hydrolase_fold"/>
</dbReference>
<evidence type="ECO:0000313" key="3">
    <source>
        <dbReference type="Proteomes" id="UP000292886"/>
    </source>
</evidence>
<dbReference type="GO" id="GO:0016787">
    <property type="term" value="F:hydrolase activity"/>
    <property type="evidence" value="ECO:0007669"/>
    <property type="project" value="UniProtKB-KW"/>
</dbReference>
<dbReference type="OrthoDB" id="9805423at2"/>
<dbReference type="Gene3D" id="3.40.50.1820">
    <property type="entry name" value="alpha/beta hydrolase"/>
    <property type="match status" value="1"/>
</dbReference>
<dbReference type="Proteomes" id="UP000292886">
    <property type="component" value="Chromosome"/>
</dbReference>
<keyword evidence="3" id="KW-1185">Reference proteome</keyword>
<dbReference type="InterPro" id="IPR000073">
    <property type="entry name" value="AB_hydrolase_1"/>
</dbReference>
<evidence type="ECO:0000313" key="2">
    <source>
        <dbReference type="EMBL" id="QBO35326.1"/>
    </source>
</evidence>